<dbReference type="PROSITE" id="PS51483">
    <property type="entry name" value="B5"/>
    <property type="match status" value="1"/>
</dbReference>
<evidence type="ECO:0000256" key="6">
    <source>
        <dbReference type="ARBA" id="ARBA00022598"/>
    </source>
</evidence>
<dbReference type="AlphaFoldDB" id="C4FLP8"/>
<dbReference type="GO" id="GO:0006432">
    <property type="term" value="P:phenylalanyl-tRNA aminoacylation"/>
    <property type="evidence" value="ECO:0007669"/>
    <property type="project" value="UniProtKB-UniRule"/>
</dbReference>
<keyword evidence="12 15" id="KW-0648">Protein biosynthesis</keyword>
<dbReference type="SUPFAM" id="SSF46955">
    <property type="entry name" value="Putative DNA-binding domain"/>
    <property type="match status" value="1"/>
</dbReference>
<organism evidence="20 21">
    <name type="scientific">Sulfurihydrogenibium yellowstonense SS-5</name>
    <dbReference type="NCBI Taxonomy" id="432331"/>
    <lineage>
        <taxon>Bacteria</taxon>
        <taxon>Pseudomonadati</taxon>
        <taxon>Aquificota</taxon>
        <taxon>Aquificia</taxon>
        <taxon>Aquificales</taxon>
        <taxon>Hydrogenothermaceae</taxon>
        <taxon>Sulfurihydrogenibium</taxon>
    </lineage>
</organism>
<evidence type="ECO:0000256" key="14">
    <source>
        <dbReference type="ARBA" id="ARBA00049255"/>
    </source>
</evidence>
<dbReference type="Pfam" id="PF17759">
    <property type="entry name" value="tRNA_synthFbeta"/>
    <property type="match status" value="1"/>
</dbReference>
<dbReference type="PROSITE" id="PS51447">
    <property type="entry name" value="FDX_ACB"/>
    <property type="match status" value="1"/>
</dbReference>
<dbReference type="InterPro" id="IPR045060">
    <property type="entry name" value="Phe-tRNA-ligase_IIc_bsu"/>
</dbReference>
<dbReference type="Pfam" id="PF03484">
    <property type="entry name" value="B5"/>
    <property type="match status" value="1"/>
</dbReference>
<dbReference type="Gene3D" id="3.30.930.10">
    <property type="entry name" value="Bira Bifunctional Protein, Domain 2"/>
    <property type="match status" value="1"/>
</dbReference>
<dbReference type="PROSITE" id="PS50886">
    <property type="entry name" value="TRBD"/>
    <property type="match status" value="1"/>
</dbReference>
<dbReference type="GO" id="GO:0009328">
    <property type="term" value="C:phenylalanine-tRNA ligase complex"/>
    <property type="evidence" value="ECO:0007669"/>
    <property type="project" value="TreeGrafter"/>
</dbReference>
<sequence>MKVPYSWIKEFIDIDIPVSDVVAKLNTTGIETTFYKFGQYIPNLTTVKVLSVIKHPEKDKLYICKVSDGSREYQIITGADNVKENDVVILAKVGAVIKGREIKLVSFGSYTSEGMLLSLEELEVEEKSEGIFILDENTPVGADPNKILGLGEDYILEIEITPNRGDALSVRGLAREIGAIFNLKRKEIQPKPVLTDKEIPINIETDKVYRYIGTTIKNVKIKNSPLDIRLKLIKSGISVINNIVDITNYVLLQEGQPLHAFDLDKLEGGITVRYAKEGEKIITLDGQEKELKPTDVVIADGKKALAIAGVIGGENSKIDENTKNILLEAAVFDPASVRKTSKRLGILTDSSYRFERGVDVEHTSKASNFATYLILNLAGGEVEAYKDVYVKPYTPKTVVLKPELVGKILGEKIDASEIKSILERLEIPTQIQENQINAEIPPFRAYDLERPIDLVEEVARIYGYDNFTPTYPRVPVEAYEKSLYYDFDNKVRTYFLDNGFTEVLNYTFTSEEIYNALKLPIPEIKITNYILKSHSILRDRIVVSLLENLKENLRFGRKNLSIFELSSTFFKDFEEIRVGCLAVGKLVDGFNYTEKERKLSTTHSWNFLKLKGVVENLLNKLGIKNYQFIDENIEVFLHPYESANIQVNGYDIGFIGKIHPEIAHKLEIPKDTYVAELKLRYVPREIEKENLLDGYLYTYYLKKEPVVFQELPKFPSAYRDLAFVIEESVKVGKFKEDILKASKYVKEVKLFDVYFLSENKKSVAFNVEFFNPEKSLSDEEVNIIVEEILNKLKLNYPDISLRT</sequence>
<keyword evidence="7 15" id="KW-0479">Metal-binding</keyword>
<comment type="subunit">
    <text evidence="3 15">Tetramer of two alpha and two beta subunits.</text>
</comment>
<dbReference type="InterPro" id="IPR009061">
    <property type="entry name" value="DNA-bd_dom_put_sf"/>
</dbReference>
<dbReference type="InterPro" id="IPR012340">
    <property type="entry name" value="NA-bd_OB-fold"/>
</dbReference>
<dbReference type="Pfam" id="PF03483">
    <property type="entry name" value="B3_4"/>
    <property type="match status" value="1"/>
</dbReference>
<evidence type="ECO:0000256" key="9">
    <source>
        <dbReference type="ARBA" id="ARBA00022840"/>
    </source>
</evidence>
<keyword evidence="9 15" id="KW-0067">ATP-binding</keyword>
<dbReference type="SUPFAM" id="SSF54991">
    <property type="entry name" value="Anticodon-binding domain of PheRS"/>
    <property type="match status" value="1"/>
</dbReference>
<dbReference type="EMBL" id="ABZS01000171">
    <property type="protein sequence ID" value="EEP60000.1"/>
    <property type="molecule type" value="Genomic_DNA"/>
</dbReference>
<evidence type="ECO:0000256" key="12">
    <source>
        <dbReference type="ARBA" id="ARBA00022917"/>
    </source>
</evidence>
<comment type="similarity">
    <text evidence="2 15">Belongs to the phenylalanyl-tRNA synthetase beta subunit family. Type 1 subfamily.</text>
</comment>
<comment type="subcellular location">
    <subcellularLocation>
        <location evidence="1 15">Cytoplasm</location>
    </subcellularLocation>
</comment>
<feature type="binding site" evidence="15">
    <location>
        <position position="453"/>
    </location>
    <ligand>
        <name>Mg(2+)</name>
        <dbReference type="ChEBI" id="CHEBI:18420"/>
        <note>shared with alpha subunit</note>
    </ligand>
</feature>
<dbReference type="GO" id="GO:0000049">
    <property type="term" value="F:tRNA binding"/>
    <property type="evidence" value="ECO:0007669"/>
    <property type="project" value="UniProtKB-UniRule"/>
</dbReference>
<feature type="domain" description="B5" evidence="19">
    <location>
        <begin position="393"/>
        <end position="469"/>
    </location>
</feature>
<protein>
    <recommendedName>
        <fullName evidence="15">Phenylalanine--tRNA ligase beta subunit</fullName>
        <ecNumber evidence="15">6.1.1.20</ecNumber>
    </recommendedName>
    <alternativeName>
        <fullName evidence="15">Phenylalanyl-tRNA synthetase beta subunit</fullName>
        <shortName evidence="15">PheRS</shortName>
    </alternativeName>
</protein>
<dbReference type="SMART" id="SM00896">
    <property type="entry name" value="FDX-ACB"/>
    <property type="match status" value="1"/>
</dbReference>
<dbReference type="GO" id="GO:0005524">
    <property type="term" value="F:ATP binding"/>
    <property type="evidence" value="ECO:0007669"/>
    <property type="project" value="UniProtKB-UniRule"/>
</dbReference>
<keyword evidence="4 15" id="KW-0963">Cytoplasm</keyword>
<reference evidence="20 21" key="1">
    <citation type="submission" date="2009-04" db="EMBL/GenBank/DDBJ databases">
        <authorList>
            <person name="Reysenbach A.-L."/>
            <person name="Heidelberg J.F."/>
            <person name="Nelson W.C."/>
        </authorList>
    </citation>
    <scope>NUCLEOTIDE SEQUENCE [LARGE SCALE GENOMIC DNA]</scope>
    <source>
        <strain evidence="20 21">SS-5</strain>
    </source>
</reference>
<dbReference type="InterPro" id="IPR002547">
    <property type="entry name" value="tRNA-bd_dom"/>
</dbReference>
<feature type="domain" description="TRNA-binding" evidence="17">
    <location>
        <begin position="38"/>
        <end position="145"/>
    </location>
</feature>
<dbReference type="Gene3D" id="3.30.56.10">
    <property type="match status" value="2"/>
</dbReference>
<comment type="catalytic activity">
    <reaction evidence="14 15">
        <text>tRNA(Phe) + L-phenylalanine + ATP = L-phenylalanyl-tRNA(Phe) + AMP + diphosphate + H(+)</text>
        <dbReference type="Rhea" id="RHEA:19413"/>
        <dbReference type="Rhea" id="RHEA-COMP:9668"/>
        <dbReference type="Rhea" id="RHEA-COMP:9699"/>
        <dbReference type="ChEBI" id="CHEBI:15378"/>
        <dbReference type="ChEBI" id="CHEBI:30616"/>
        <dbReference type="ChEBI" id="CHEBI:33019"/>
        <dbReference type="ChEBI" id="CHEBI:58095"/>
        <dbReference type="ChEBI" id="CHEBI:78442"/>
        <dbReference type="ChEBI" id="CHEBI:78531"/>
        <dbReference type="ChEBI" id="CHEBI:456215"/>
        <dbReference type="EC" id="6.1.1.20"/>
    </reaction>
</comment>
<dbReference type="InterPro" id="IPR045864">
    <property type="entry name" value="aa-tRNA-synth_II/BPL/LPL"/>
</dbReference>
<dbReference type="FunFam" id="3.50.40.10:FF:000001">
    <property type="entry name" value="Phenylalanine--tRNA ligase beta subunit"/>
    <property type="match status" value="1"/>
</dbReference>
<evidence type="ECO:0000256" key="7">
    <source>
        <dbReference type="ARBA" id="ARBA00022723"/>
    </source>
</evidence>
<dbReference type="SMART" id="SM00874">
    <property type="entry name" value="B5"/>
    <property type="match status" value="1"/>
</dbReference>
<dbReference type="GO" id="GO:0004826">
    <property type="term" value="F:phenylalanine-tRNA ligase activity"/>
    <property type="evidence" value="ECO:0007669"/>
    <property type="project" value="UniProtKB-UniRule"/>
</dbReference>
<dbReference type="PANTHER" id="PTHR10947">
    <property type="entry name" value="PHENYLALANYL-TRNA SYNTHETASE BETA CHAIN AND LEUCINE-RICH REPEAT-CONTAINING PROTEIN 47"/>
    <property type="match status" value="1"/>
</dbReference>
<dbReference type="SMART" id="SM00873">
    <property type="entry name" value="B3_4"/>
    <property type="match status" value="1"/>
</dbReference>
<feature type="binding site" evidence="15">
    <location>
        <position position="456"/>
    </location>
    <ligand>
        <name>Mg(2+)</name>
        <dbReference type="ChEBI" id="CHEBI:18420"/>
        <note>shared with alpha subunit</note>
    </ligand>
</feature>
<evidence type="ECO:0000256" key="10">
    <source>
        <dbReference type="ARBA" id="ARBA00022842"/>
    </source>
</evidence>
<dbReference type="RefSeq" id="WP_007547891.1">
    <property type="nucleotide sequence ID" value="NZ_ABZS01000171.1"/>
</dbReference>
<dbReference type="SUPFAM" id="SSF55681">
    <property type="entry name" value="Class II aaRS and biotin synthetases"/>
    <property type="match status" value="1"/>
</dbReference>
<dbReference type="Proteomes" id="UP000005540">
    <property type="component" value="Unassembled WGS sequence"/>
</dbReference>
<dbReference type="Pfam" id="PF03147">
    <property type="entry name" value="FDX-ACB"/>
    <property type="match status" value="1"/>
</dbReference>
<dbReference type="PANTHER" id="PTHR10947:SF0">
    <property type="entry name" value="PHENYLALANINE--TRNA LIGASE BETA SUBUNIT"/>
    <property type="match status" value="1"/>
</dbReference>
<dbReference type="OrthoDB" id="9805455at2"/>
<keyword evidence="21" id="KW-1185">Reference proteome</keyword>
<dbReference type="Gene3D" id="3.30.70.380">
    <property type="entry name" value="Ferrodoxin-fold anticodon-binding domain"/>
    <property type="match status" value="1"/>
</dbReference>
<evidence type="ECO:0000256" key="11">
    <source>
        <dbReference type="ARBA" id="ARBA00022884"/>
    </source>
</evidence>
<dbReference type="InterPro" id="IPR020825">
    <property type="entry name" value="Phe-tRNA_synthase-like_B3/B4"/>
</dbReference>
<evidence type="ECO:0000259" key="19">
    <source>
        <dbReference type="PROSITE" id="PS51483"/>
    </source>
</evidence>
<dbReference type="InterPro" id="IPR004532">
    <property type="entry name" value="Phe-tRNA-ligase_IIc_bsu_bact"/>
</dbReference>
<evidence type="ECO:0000256" key="1">
    <source>
        <dbReference type="ARBA" id="ARBA00004496"/>
    </source>
</evidence>
<dbReference type="Gene3D" id="2.40.50.140">
    <property type="entry name" value="Nucleic acid-binding proteins"/>
    <property type="match status" value="1"/>
</dbReference>
<feature type="binding site" evidence="15">
    <location>
        <position position="457"/>
    </location>
    <ligand>
        <name>Mg(2+)</name>
        <dbReference type="ChEBI" id="CHEBI:18420"/>
        <note>shared with alpha subunit</note>
    </ligand>
</feature>
<dbReference type="InterPro" id="IPR005146">
    <property type="entry name" value="B3/B4_tRNA-bd"/>
</dbReference>
<keyword evidence="11 16" id="KW-0694">RNA-binding</keyword>
<evidence type="ECO:0000256" key="2">
    <source>
        <dbReference type="ARBA" id="ARBA00008653"/>
    </source>
</evidence>
<evidence type="ECO:0000313" key="20">
    <source>
        <dbReference type="EMBL" id="EEP60000.1"/>
    </source>
</evidence>
<evidence type="ECO:0000259" key="17">
    <source>
        <dbReference type="PROSITE" id="PS50886"/>
    </source>
</evidence>
<dbReference type="NCBIfam" id="TIGR00472">
    <property type="entry name" value="pheT_bact"/>
    <property type="match status" value="1"/>
</dbReference>
<keyword evidence="5 16" id="KW-0820">tRNA-binding</keyword>
<dbReference type="GO" id="GO:0000287">
    <property type="term" value="F:magnesium ion binding"/>
    <property type="evidence" value="ECO:0007669"/>
    <property type="project" value="UniProtKB-UniRule"/>
</dbReference>
<dbReference type="Pfam" id="PF01588">
    <property type="entry name" value="tRNA_bind"/>
    <property type="match status" value="1"/>
</dbReference>
<evidence type="ECO:0000256" key="15">
    <source>
        <dbReference type="HAMAP-Rule" id="MF_00283"/>
    </source>
</evidence>
<dbReference type="InterPro" id="IPR036690">
    <property type="entry name" value="Fdx_antiC-bd_sf"/>
</dbReference>
<accession>C4FLP8</accession>
<evidence type="ECO:0000256" key="16">
    <source>
        <dbReference type="PROSITE-ProRule" id="PRU00209"/>
    </source>
</evidence>
<comment type="caution">
    <text evidence="20">The sequence shown here is derived from an EMBL/GenBank/DDBJ whole genome shotgun (WGS) entry which is preliminary data.</text>
</comment>
<dbReference type="InterPro" id="IPR005147">
    <property type="entry name" value="tRNA_synthase_B5-dom"/>
</dbReference>
<dbReference type="SUPFAM" id="SSF56037">
    <property type="entry name" value="PheT/TilS domain"/>
    <property type="match status" value="1"/>
</dbReference>
<dbReference type="Gene3D" id="3.50.40.10">
    <property type="entry name" value="Phenylalanyl-trna Synthetase, Chain B, domain 3"/>
    <property type="match status" value="1"/>
</dbReference>
<feature type="domain" description="FDX-ACB" evidence="18">
    <location>
        <begin position="712"/>
        <end position="802"/>
    </location>
</feature>
<dbReference type="InterPro" id="IPR041616">
    <property type="entry name" value="PheRS_beta_core"/>
</dbReference>
<feature type="binding site" evidence="15">
    <location>
        <position position="447"/>
    </location>
    <ligand>
        <name>Mg(2+)</name>
        <dbReference type="ChEBI" id="CHEBI:18420"/>
        <note>shared with alpha subunit</note>
    </ligand>
</feature>
<evidence type="ECO:0000313" key="21">
    <source>
        <dbReference type="Proteomes" id="UP000005540"/>
    </source>
</evidence>
<evidence type="ECO:0000256" key="4">
    <source>
        <dbReference type="ARBA" id="ARBA00022490"/>
    </source>
</evidence>
<comment type="cofactor">
    <cofactor evidence="15">
        <name>Mg(2+)</name>
        <dbReference type="ChEBI" id="CHEBI:18420"/>
    </cofactor>
    <text evidence="15">Binds 2 magnesium ions per tetramer.</text>
</comment>
<proteinExistence type="inferred from homology"/>
<name>C4FLP8_9AQUI</name>
<keyword evidence="10 15" id="KW-0460">Magnesium</keyword>
<dbReference type="CDD" id="cd00769">
    <property type="entry name" value="PheRS_beta_core"/>
    <property type="match status" value="1"/>
</dbReference>
<dbReference type="SUPFAM" id="SSF50249">
    <property type="entry name" value="Nucleic acid-binding proteins"/>
    <property type="match status" value="1"/>
</dbReference>
<dbReference type="InterPro" id="IPR005121">
    <property type="entry name" value="Fdx_antiC-bd"/>
</dbReference>
<keyword evidence="8 15" id="KW-0547">Nucleotide-binding</keyword>
<evidence type="ECO:0000256" key="8">
    <source>
        <dbReference type="ARBA" id="ARBA00022741"/>
    </source>
</evidence>
<gene>
    <name evidence="15 20" type="primary">pheT</name>
    <name evidence="20" type="ORF">SULYE_1502</name>
</gene>
<evidence type="ECO:0000259" key="18">
    <source>
        <dbReference type="PROSITE" id="PS51447"/>
    </source>
</evidence>
<dbReference type="EC" id="6.1.1.20" evidence="15"/>
<keyword evidence="6 15" id="KW-0436">Ligase</keyword>
<keyword evidence="13 15" id="KW-0030">Aminoacyl-tRNA synthetase</keyword>
<evidence type="ECO:0000256" key="13">
    <source>
        <dbReference type="ARBA" id="ARBA00023146"/>
    </source>
</evidence>
<evidence type="ECO:0000256" key="3">
    <source>
        <dbReference type="ARBA" id="ARBA00011209"/>
    </source>
</evidence>
<dbReference type="HAMAP" id="MF_00283">
    <property type="entry name" value="Phe_tRNA_synth_beta1"/>
    <property type="match status" value="1"/>
</dbReference>
<evidence type="ECO:0000256" key="5">
    <source>
        <dbReference type="ARBA" id="ARBA00022555"/>
    </source>
</evidence>